<organism evidence="3 4">
    <name type="scientific">Polysphondylium violaceum</name>
    <dbReference type="NCBI Taxonomy" id="133409"/>
    <lineage>
        <taxon>Eukaryota</taxon>
        <taxon>Amoebozoa</taxon>
        <taxon>Evosea</taxon>
        <taxon>Eumycetozoa</taxon>
        <taxon>Dictyostelia</taxon>
        <taxon>Dictyosteliales</taxon>
        <taxon>Dictyosteliaceae</taxon>
        <taxon>Polysphondylium</taxon>
    </lineage>
</organism>
<dbReference type="CDD" id="cd00603">
    <property type="entry name" value="IPT_PCSR"/>
    <property type="match status" value="2"/>
</dbReference>
<dbReference type="InterPro" id="IPR014756">
    <property type="entry name" value="Ig_E-set"/>
</dbReference>
<comment type="caution">
    <text evidence="3">The sequence shown here is derived from an EMBL/GenBank/DDBJ whole genome shotgun (WGS) entry which is preliminary data.</text>
</comment>
<dbReference type="Gene3D" id="2.60.40.10">
    <property type="entry name" value="Immunoglobulins"/>
    <property type="match status" value="1"/>
</dbReference>
<keyword evidence="1" id="KW-0732">Signal</keyword>
<dbReference type="SUPFAM" id="SSF81296">
    <property type="entry name" value="E set domains"/>
    <property type="match status" value="2"/>
</dbReference>
<gene>
    <name evidence="3" type="ORF">CYY_010170</name>
</gene>
<evidence type="ECO:0000256" key="1">
    <source>
        <dbReference type="SAM" id="SignalP"/>
    </source>
</evidence>
<dbReference type="InterPro" id="IPR002909">
    <property type="entry name" value="IPT_dom"/>
</dbReference>
<sequence length="544" mass="60992">MRIYNLFIFFCICRIALGQPFITKTIPPVMYGMSGNDVTLYGKGFNEKSFVTVNEKVNASITWASETKLIIYIPTFQFDTTWFSLVVTTDVLESNVFQVPTIFINRVIQNNSVVLLEGRFGDEKNIELSTLSNSFTSQLNFLNSTHLYFFTTPELVEADEFYVKVLGYAIFKYWYLWRPIISSIEFTQTQAVVTGYNLARYPVSVLIEESECVLDTVDSTNILCTPPESFFFKKSVEFNVVVYRHYNKDRLSTTITHHLASINGIQYSSTSPISILYLETSESLHSNYLNIGGLTERSFSIDYVLEQSIYFTYSTKFQCGYVFVGLGPQRLSTSTLWCPKPIISDLSVSNNNDIGGQLIVKGYYLNDKLFNSSKSILHYQVLFKDGSKIDYKDSPSVDQNFVYTISCSLPPRRVASKFIVIKDTTTFIGAPIKYSPIVKNSTPLKYQVPGIVTIVGEFFLSSSTPPNVVVKIGGSQCSDVIVNTEGNQITCQFNADVSIVNNEPLQVSVVVDDTFIGSANVFLYTKETISCPIGSNGQVCSSHG</sequence>
<feature type="domain" description="IPT/TIG" evidence="2">
    <location>
        <begin position="436"/>
        <end position="521"/>
    </location>
</feature>
<reference evidence="3" key="1">
    <citation type="submission" date="2020-01" db="EMBL/GenBank/DDBJ databases">
        <title>Development of genomics and gene disruption for Polysphondylium violaceum indicates a role for the polyketide synthase stlB in stalk morphogenesis.</title>
        <authorList>
            <person name="Narita B."/>
            <person name="Kawabe Y."/>
            <person name="Kin K."/>
            <person name="Saito T."/>
            <person name="Gibbs R."/>
            <person name="Kuspa A."/>
            <person name="Muzny D."/>
            <person name="Queller D."/>
            <person name="Richards S."/>
            <person name="Strassman J."/>
            <person name="Sucgang R."/>
            <person name="Worley K."/>
            <person name="Schaap P."/>
        </authorList>
    </citation>
    <scope>NUCLEOTIDE SEQUENCE</scope>
    <source>
        <strain evidence="3">QSvi11</strain>
    </source>
</reference>
<feature type="chain" id="PRO_5035310582" description="IPT/TIG domain-containing protein" evidence="1">
    <location>
        <begin position="19"/>
        <end position="544"/>
    </location>
</feature>
<keyword evidence="4" id="KW-1185">Reference proteome</keyword>
<protein>
    <recommendedName>
        <fullName evidence="2">IPT/TIG domain-containing protein</fullName>
    </recommendedName>
</protein>
<feature type="non-terminal residue" evidence="3">
    <location>
        <position position="544"/>
    </location>
</feature>
<dbReference type="InterPro" id="IPR013783">
    <property type="entry name" value="Ig-like_fold"/>
</dbReference>
<dbReference type="Proteomes" id="UP000695562">
    <property type="component" value="Unassembled WGS sequence"/>
</dbReference>
<dbReference type="EMBL" id="AJWJ01000955">
    <property type="protein sequence ID" value="KAF2068506.1"/>
    <property type="molecule type" value="Genomic_DNA"/>
</dbReference>
<evidence type="ECO:0000313" key="3">
    <source>
        <dbReference type="EMBL" id="KAF2068506.1"/>
    </source>
</evidence>
<proteinExistence type="predicted"/>
<dbReference type="Pfam" id="PF01833">
    <property type="entry name" value="TIG"/>
    <property type="match status" value="2"/>
</dbReference>
<dbReference type="AlphaFoldDB" id="A0A8J4UNY0"/>
<evidence type="ECO:0000313" key="4">
    <source>
        <dbReference type="Proteomes" id="UP000695562"/>
    </source>
</evidence>
<evidence type="ECO:0000259" key="2">
    <source>
        <dbReference type="Pfam" id="PF01833"/>
    </source>
</evidence>
<accession>A0A8J4UNY0</accession>
<feature type="domain" description="IPT/TIG" evidence="2">
    <location>
        <begin position="179"/>
        <end position="243"/>
    </location>
</feature>
<feature type="signal peptide" evidence="1">
    <location>
        <begin position="1"/>
        <end position="18"/>
    </location>
</feature>
<name>A0A8J4UNY0_9MYCE</name>